<dbReference type="InterPro" id="IPR003675">
    <property type="entry name" value="Rce1/LyrA-like_dom"/>
</dbReference>
<dbReference type="EMBL" id="FM204884">
    <property type="protein sequence ID" value="CAX00667.1"/>
    <property type="molecule type" value="Genomic_DNA"/>
</dbReference>
<dbReference type="eggNOG" id="COG1266">
    <property type="taxonomic scope" value="Bacteria"/>
</dbReference>
<protein>
    <submittedName>
        <fullName evidence="4">Abortive infection protein</fullName>
    </submittedName>
</protein>
<dbReference type="KEGG" id="seq:SZO_17950"/>
<evidence type="ECO:0000313" key="5">
    <source>
        <dbReference type="Proteomes" id="UP000001368"/>
    </source>
</evidence>
<keyword evidence="2" id="KW-0472">Membrane</keyword>
<dbReference type="HOGENOM" id="CLU_121464_0_0_9"/>
<evidence type="ECO:0000313" key="4">
    <source>
        <dbReference type="EMBL" id="CAX00667.1"/>
    </source>
</evidence>
<dbReference type="GO" id="GO:0004175">
    <property type="term" value="F:endopeptidase activity"/>
    <property type="evidence" value="ECO:0007669"/>
    <property type="project" value="UniProtKB-ARBA"/>
</dbReference>
<name>C0MFL8_STRS7</name>
<feature type="transmembrane region" description="Helical" evidence="2">
    <location>
        <begin position="124"/>
        <end position="146"/>
    </location>
</feature>
<reference evidence="4 5" key="1">
    <citation type="journal article" date="2009" name="PLoS Pathog.">
        <title>Genomic evidence for the evolution of Streptococcus equi: host restriction, increased virulence, and genetic exchange with human pathogens.</title>
        <authorList>
            <person name="Holden M.T.G."/>
            <person name="Heather Z."/>
            <person name="Paillot R."/>
            <person name="Steward K.F."/>
            <person name="Webb K."/>
            <person name="Ainslie F."/>
            <person name="Jourdan T."/>
            <person name="Bason N.C."/>
            <person name="Holroyd N.E."/>
            <person name="Mungall K."/>
            <person name="Quail M.A."/>
            <person name="Sanders M."/>
            <person name="Simmonds M."/>
            <person name="Willey D."/>
            <person name="Brooks K."/>
            <person name="Aanensen D.M."/>
            <person name="Spratt B.G."/>
            <person name="Jolley K.A."/>
            <person name="Maiden M.C.J."/>
            <person name="Kehoe M."/>
            <person name="Chanter N."/>
            <person name="Bentley S.D."/>
            <person name="Robinson C."/>
            <person name="Maskell D.J."/>
            <person name="Parkhill J."/>
            <person name="Waller A.S."/>
        </authorList>
    </citation>
    <scope>NUCLEOTIDE SEQUENCE [LARGE SCALE GENOMIC DNA]</scope>
    <source>
        <strain evidence="4 5">H70</strain>
    </source>
</reference>
<evidence type="ECO:0000259" key="3">
    <source>
        <dbReference type="Pfam" id="PF02517"/>
    </source>
</evidence>
<dbReference type="Pfam" id="PF02517">
    <property type="entry name" value="Rce1-like"/>
    <property type="match status" value="1"/>
</dbReference>
<feature type="transmembrane region" description="Helical" evidence="2">
    <location>
        <begin position="63"/>
        <end position="85"/>
    </location>
</feature>
<accession>C0MFL8</accession>
<comment type="similarity">
    <text evidence="1">Belongs to the UPF0177 family.</text>
</comment>
<dbReference type="GO" id="GO:0080120">
    <property type="term" value="P:CAAX-box protein maturation"/>
    <property type="evidence" value="ECO:0007669"/>
    <property type="project" value="UniProtKB-ARBA"/>
</dbReference>
<feature type="transmembrane region" description="Helical" evidence="2">
    <location>
        <begin position="30"/>
        <end position="47"/>
    </location>
</feature>
<proteinExistence type="inferred from homology"/>
<dbReference type="PANTHER" id="PTHR36435:SF1">
    <property type="entry name" value="CAAX AMINO TERMINAL PROTEASE FAMILY PROTEIN"/>
    <property type="match status" value="1"/>
</dbReference>
<dbReference type="InterPro" id="IPR052710">
    <property type="entry name" value="CAAX_protease"/>
</dbReference>
<dbReference type="AlphaFoldDB" id="C0MFL8"/>
<organism evidence="5">
    <name type="scientific">Streptococcus equi subsp. zooepidemicus (strain H70)</name>
    <dbReference type="NCBI Taxonomy" id="553483"/>
    <lineage>
        <taxon>Bacteria</taxon>
        <taxon>Bacillati</taxon>
        <taxon>Bacillota</taxon>
        <taxon>Bacilli</taxon>
        <taxon>Lactobacillales</taxon>
        <taxon>Streptococcaceae</taxon>
        <taxon>Streptococcus</taxon>
    </lineage>
</organism>
<evidence type="ECO:0000256" key="2">
    <source>
        <dbReference type="SAM" id="Phobius"/>
    </source>
</evidence>
<feature type="transmembrane region" description="Helical" evidence="2">
    <location>
        <begin position="7"/>
        <end position="24"/>
    </location>
</feature>
<feature type="transmembrane region" description="Helical" evidence="2">
    <location>
        <begin position="152"/>
        <end position="168"/>
    </location>
</feature>
<gene>
    <name evidence="4" type="ordered locus">SZO_17950</name>
</gene>
<evidence type="ECO:0000256" key="1">
    <source>
        <dbReference type="ARBA" id="ARBA00009067"/>
    </source>
</evidence>
<sequence length="194" mass="21890">MMKRLVVMYGAIHINVLLVSVHLVGWLNGAWLTVLQVTFLALILWSWKRFKIPKRNLSLKERGIWLLGSLGVMVSLALIMSALFSGSEPNQETLVTVQNQIPVLSFILFLLNASVVEEVFYREVLWGVLSQPMSQVFLTSFLFALAHHPSSLFTWVLYGSLGLTLGVVRWQTDCLSSTLVHLSWNGIVFFLSLL</sequence>
<keyword evidence="2" id="KW-0812">Transmembrane</keyword>
<feature type="transmembrane region" description="Helical" evidence="2">
    <location>
        <begin position="97"/>
        <end position="117"/>
    </location>
</feature>
<dbReference type="Proteomes" id="UP000001368">
    <property type="component" value="Chromosome"/>
</dbReference>
<keyword evidence="2" id="KW-1133">Transmembrane helix</keyword>
<dbReference type="PANTHER" id="PTHR36435">
    <property type="entry name" value="SLR1288 PROTEIN"/>
    <property type="match status" value="1"/>
</dbReference>
<feature type="domain" description="CAAX prenyl protease 2/Lysostaphin resistance protein A-like" evidence="3">
    <location>
        <begin position="102"/>
        <end position="186"/>
    </location>
</feature>